<dbReference type="AlphaFoldDB" id="A0A841IKR5"/>
<evidence type="ECO:0000313" key="2">
    <source>
        <dbReference type="Proteomes" id="UP000536604"/>
    </source>
</evidence>
<proteinExistence type="predicted"/>
<protein>
    <submittedName>
        <fullName evidence="1">Uncharacterized protein</fullName>
    </submittedName>
</protein>
<dbReference type="RefSeq" id="WP_184287276.1">
    <property type="nucleotide sequence ID" value="NZ_JACHJO010000002.1"/>
</dbReference>
<organism evidence="1 2">
    <name type="scientific">Nocardiopsis algeriensis</name>
    <dbReference type="NCBI Taxonomy" id="1478215"/>
    <lineage>
        <taxon>Bacteria</taxon>
        <taxon>Bacillati</taxon>
        <taxon>Actinomycetota</taxon>
        <taxon>Actinomycetes</taxon>
        <taxon>Streptosporangiales</taxon>
        <taxon>Nocardiopsidaceae</taxon>
        <taxon>Nocardiopsis</taxon>
    </lineage>
</organism>
<name>A0A841IKR5_9ACTN</name>
<dbReference type="EMBL" id="JACHJO010000002">
    <property type="protein sequence ID" value="MBB6118740.1"/>
    <property type="molecule type" value="Genomic_DNA"/>
</dbReference>
<dbReference type="Proteomes" id="UP000536604">
    <property type="component" value="Unassembled WGS sequence"/>
</dbReference>
<gene>
    <name evidence="1" type="ORF">FHS13_000672</name>
</gene>
<keyword evidence="2" id="KW-1185">Reference proteome</keyword>
<comment type="caution">
    <text evidence="1">The sequence shown here is derived from an EMBL/GenBank/DDBJ whole genome shotgun (WGS) entry which is preliminary data.</text>
</comment>
<reference evidence="1 2" key="1">
    <citation type="submission" date="2020-08" db="EMBL/GenBank/DDBJ databases">
        <title>Genomic Encyclopedia of Type Strains, Phase III (KMG-III): the genomes of soil and plant-associated and newly described type strains.</title>
        <authorList>
            <person name="Whitman W."/>
        </authorList>
    </citation>
    <scope>NUCLEOTIDE SEQUENCE [LARGE SCALE GENOMIC DNA]</scope>
    <source>
        <strain evidence="1 2">CECT 8712</strain>
    </source>
</reference>
<sequence length="149" mass="15471">MYVFLPSTVPALAAVLAEGRVEGAPLTAFAADPGPGGDAEEAEYEAMYAAAEASLALLAADPAAPRRRVVLSANLADHLVAREAREAGGVVRVRVTGHIPLKRLASAHVDDADAAADIARAAEDPGSDAADGHELMWYALQELPHLVKE</sequence>
<dbReference type="Pfam" id="PF21853">
    <property type="entry name" value="DUF6912"/>
    <property type="match status" value="1"/>
</dbReference>
<accession>A0A841IKR5</accession>
<dbReference type="InterPro" id="IPR054206">
    <property type="entry name" value="DUF6912"/>
</dbReference>
<evidence type="ECO:0000313" key="1">
    <source>
        <dbReference type="EMBL" id="MBB6118740.1"/>
    </source>
</evidence>